<name>A0A445ACZ9_ARAHY</name>
<reference evidence="1 2" key="1">
    <citation type="submission" date="2019-01" db="EMBL/GenBank/DDBJ databases">
        <title>Sequencing of cultivated peanut Arachis hypogaea provides insights into genome evolution and oil improvement.</title>
        <authorList>
            <person name="Chen X."/>
        </authorList>
    </citation>
    <scope>NUCLEOTIDE SEQUENCE [LARGE SCALE GENOMIC DNA]</scope>
    <source>
        <strain evidence="2">cv. Fuhuasheng</strain>
        <tissue evidence="1">Leaves</tissue>
    </source>
</reference>
<sequence length="145" mass="16942">MQGAWSLVTSFRHVSAMQQHAGNVLTAVSMQEASLARETEIVSFRVESKIRTSKMLSWVLHIRDTQPLKTWEFVKRYVRCHIFCRWNHHPQTRTWMSTSVASIRYFVWRPYVSIIIPAKLHVHLDVCDTVGPLVSFECVEWLLAD</sequence>
<evidence type="ECO:0000313" key="1">
    <source>
        <dbReference type="EMBL" id="RYR24326.1"/>
    </source>
</evidence>
<keyword evidence="2" id="KW-1185">Reference proteome</keyword>
<organism evidence="1 2">
    <name type="scientific">Arachis hypogaea</name>
    <name type="common">Peanut</name>
    <dbReference type="NCBI Taxonomy" id="3818"/>
    <lineage>
        <taxon>Eukaryota</taxon>
        <taxon>Viridiplantae</taxon>
        <taxon>Streptophyta</taxon>
        <taxon>Embryophyta</taxon>
        <taxon>Tracheophyta</taxon>
        <taxon>Spermatophyta</taxon>
        <taxon>Magnoliopsida</taxon>
        <taxon>eudicotyledons</taxon>
        <taxon>Gunneridae</taxon>
        <taxon>Pentapetalae</taxon>
        <taxon>rosids</taxon>
        <taxon>fabids</taxon>
        <taxon>Fabales</taxon>
        <taxon>Fabaceae</taxon>
        <taxon>Papilionoideae</taxon>
        <taxon>50 kb inversion clade</taxon>
        <taxon>dalbergioids sensu lato</taxon>
        <taxon>Dalbergieae</taxon>
        <taxon>Pterocarpus clade</taxon>
        <taxon>Arachis</taxon>
    </lineage>
</organism>
<proteinExistence type="predicted"/>
<comment type="caution">
    <text evidence="1">The sequence shown here is derived from an EMBL/GenBank/DDBJ whole genome shotgun (WGS) entry which is preliminary data.</text>
</comment>
<dbReference type="EMBL" id="SDMP01000012">
    <property type="protein sequence ID" value="RYR24326.1"/>
    <property type="molecule type" value="Genomic_DNA"/>
</dbReference>
<accession>A0A445ACZ9</accession>
<evidence type="ECO:0008006" key="3">
    <source>
        <dbReference type="Google" id="ProtNLM"/>
    </source>
</evidence>
<dbReference type="AlphaFoldDB" id="A0A445ACZ9"/>
<evidence type="ECO:0000313" key="2">
    <source>
        <dbReference type="Proteomes" id="UP000289738"/>
    </source>
</evidence>
<dbReference type="Proteomes" id="UP000289738">
    <property type="component" value="Chromosome B02"/>
</dbReference>
<gene>
    <name evidence="1" type="ORF">Ahy_B02g057825</name>
</gene>
<protein>
    <recommendedName>
        <fullName evidence="3">Aminotransferase-like plant mobile domain-containing protein</fullName>
    </recommendedName>
</protein>